<feature type="compositionally biased region" description="Basic residues" evidence="1">
    <location>
        <begin position="545"/>
        <end position="554"/>
    </location>
</feature>
<dbReference type="AlphaFoldDB" id="A0A813L8L8"/>
<feature type="region of interest" description="Disordered" evidence="1">
    <location>
        <begin position="60"/>
        <end position="88"/>
    </location>
</feature>
<reference evidence="2" key="1">
    <citation type="submission" date="2021-02" db="EMBL/GenBank/DDBJ databases">
        <authorList>
            <person name="Dougan E. K."/>
            <person name="Rhodes N."/>
            <person name="Thang M."/>
            <person name="Chan C."/>
        </authorList>
    </citation>
    <scope>NUCLEOTIDE SEQUENCE</scope>
</reference>
<feature type="region of interest" description="Disordered" evidence="1">
    <location>
        <begin position="1"/>
        <end position="44"/>
    </location>
</feature>
<proteinExistence type="predicted"/>
<dbReference type="Pfam" id="PF04343">
    <property type="entry name" value="DUF488"/>
    <property type="match status" value="1"/>
</dbReference>
<evidence type="ECO:0000313" key="2">
    <source>
        <dbReference type="EMBL" id="CAE8721714.1"/>
    </source>
</evidence>
<evidence type="ECO:0000313" key="3">
    <source>
        <dbReference type="Proteomes" id="UP000626109"/>
    </source>
</evidence>
<feature type="region of interest" description="Disordered" evidence="1">
    <location>
        <begin position="528"/>
        <end position="554"/>
    </location>
</feature>
<dbReference type="InterPro" id="IPR007438">
    <property type="entry name" value="DUF488"/>
</dbReference>
<dbReference type="EMBL" id="CAJNNW010034134">
    <property type="protein sequence ID" value="CAE8721714.1"/>
    <property type="molecule type" value="Genomic_DNA"/>
</dbReference>
<feature type="compositionally biased region" description="Polar residues" evidence="1">
    <location>
        <begin position="529"/>
        <end position="540"/>
    </location>
</feature>
<gene>
    <name evidence="2" type="ORF">PGLA2088_LOCUS42092</name>
</gene>
<name>A0A813L8L8_POLGL</name>
<evidence type="ECO:0000256" key="1">
    <source>
        <dbReference type="SAM" id="MobiDB-lite"/>
    </source>
</evidence>
<protein>
    <submittedName>
        <fullName evidence="2">Uncharacterized protein</fullName>
    </submittedName>
</protein>
<dbReference type="Proteomes" id="UP000626109">
    <property type="component" value="Unassembled WGS sequence"/>
</dbReference>
<sequence>MAVHSNRWMRSKVSAQSCEERDSQHDASLLDAMQEEPSSHIECRQEASSSDSACEIDAHASKSLRSSQREGECSMQQRSGNGIHGNKEVLRQEKNVRKLGLTPALQLFSCGCGDMTADELCQAILQFGIHSVVDVRALPKSKKKPWFNTENLAKSMQAAGLMYHFAGSGRKSHTVVAARVQQCEQPVCLLGFRASPTECSRLVLSQKMLIGLGWQVTHLATACEDSARGALVAQPHAEVFGKYTASLQEIQTVQSRLELRYGFMGHWRDRVVARYGSIPYDQWDRRVSAVDPTSIELPWGSVMLVLPNFMSGSKLINLQRETLPGAITYEQLRRKGINGKTIYTENHKEAWFCNGYDFADPRRQTSSLVYRRHSLRPWGETVLEDASYATMMAFNGFMCRWEPPGAMEESVRNSFERGSPMPEYTTVAFLGVSGSRHLRVHGLGCWEKLAVDVPIHEGTLVAFGGPLKERWLHVHLRDEAIRGERVLMTLMAHAHQVVSATGFSADSGHMPNLESDSVMGSVSEICETPSKSAGASSGQLPSGAHRGRWGRTAQ</sequence>
<comment type="caution">
    <text evidence="2">The sequence shown here is derived from an EMBL/GenBank/DDBJ whole genome shotgun (WGS) entry which is preliminary data.</text>
</comment>
<accession>A0A813L8L8</accession>
<organism evidence="2 3">
    <name type="scientific">Polarella glacialis</name>
    <name type="common">Dinoflagellate</name>
    <dbReference type="NCBI Taxonomy" id="89957"/>
    <lineage>
        <taxon>Eukaryota</taxon>
        <taxon>Sar</taxon>
        <taxon>Alveolata</taxon>
        <taxon>Dinophyceae</taxon>
        <taxon>Suessiales</taxon>
        <taxon>Suessiaceae</taxon>
        <taxon>Polarella</taxon>
    </lineage>
</organism>